<dbReference type="SUPFAM" id="SSF46894">
    <property type="entry name" value="C-terminal effector domain of the bipartite response regulators"/>
    <property type="match status" value="1"/>
</dbReference>
<dbReference type="GO" id="GO:0003677">
    <property type="term" value="F:DNA binding"/>
    <property type="evidence" value="ECO:0007669"/>
    <property type="project" value="UniProtKB-KW"/>
</dbReference>
<dbReference type="SMART" id="SM00421">
    <property type="entry name" value="HTH_LUXR"/>
    <property type="match status" value="1"/>
</dbReference>
<dbReference type="InterPro" id="IPR000792">
    <property type="entry name" value="Tscrpt_reg_LuxR_C"/>
</dbReference>
<evidence type="ECO:0000259" key="2">
    <source>
        <dbReference type="PROSITE" id="PS50043"/>
    </source>
</evidence>
<dbReference type="GO" id="GO:0006355">
    <property type="term" value="P:regulation of DNA-templated transcription"/>
    <property type="evidence" value="ECO:0007669"/>
    <property type="project" value="InterPro"/>
</dbReference>
<dbReference type="PROSITE" id="PS50043">
    <property type="entry name" value="HTH_LUXR_2"/>
    <property type="match status" value="1"/>
</dbReference>
<keyword evidence="1" id="KW-0238">DNA-binding</keyword>
<protein>
    <recommendedName>
        <fullName evidence="2">HTH luxR-type domain-containing protein</fullName>
    </recommendedName>
</protein>
<evidence type="ECO:0000256" key="1">
    <source>
        <dbReference type="ARBA" id="ARBA00023125"/>
    </source>
</evidence>
<evidence type="ECO:0000313" key="3">
    <source>
        <dbReference type="EMBL" id="QJT05505.1"/>
    </source>
</evidence>
<reference evidence="3" key="1">
    <citation type="submission" date="2020-03" db="EMBL/GenBank/DDBJ databases">
        <title>Molecular networking-based the target discovery of potent antiproliferative macrolactams: 5/6/7/16 polycyclic ansamycins and glycosylated trienomycin from Streptomyces cacaoi subsp. asoensis.</title>
        <authorList>
            <person name="Liu L.-L."/>
        </authorList>
    </citation>
    <scope>NUCLEOTIDE SEQUENCE [LARGE SCALE GENOMIC DNA]</scope>
    <source>
        <strain evidence="3">H2S5</strain>
    </source>
</reference>
<organism evidence="3 4">
    <name type="scientific">Streptomyces asoensis</name>
    <dbReference type="NCBI Taxonomy" id="249586"/>
    <lineage>
        <taxon>Bacteria</taxon>
        <taxon>Bacillati</taxon>
        <taxon>Actinomycetota</taxon>
        <taxon>Actinomycetes</taxon>
        <taxon>Kitasatosporales</taxon>
        <taxon>Streptomycetaceae</taxon>
        <taxon>Streptomyces</taxon>
    </lineage>
</organism>
<evidence type="ECO:0000313" key="4">
    <source>
        <dbReference type="Proteomes" id="UP000502665"/>
    </source>
</evidence>
<proteinExistence type="predicted"/>
<dbReference type="InterPro" id="IPR016032">
    <property type="entry name" value="Sig_transdc_resp-reg_C-effctor"/>
</dbReference>
<dbReference type="InterPro" id="IPR039420">
    <property type="entry name" value="WalR-like"/>
</dbReference>
<dbReference type="SUPFAM" id="SSF48452">
    <property type="entry name" value="TPR-like"/>
    <property type="match status" value="1"/>
</dbReference>
<accession>A0A6M4X1F0</accession>
<sequence>MLAECHTPHTTVSPLKCTTSSCRTAPFVSSARRSWRDGRLDDGIGGAEQALHDGCTAASPCRAEAAFVLGLLLAQVRRTDQAQAVLGTVDELVRARGDDQLTATATLVRSEVVLATGDFGNAAKLATAGLGEAKRSGLKAWTPLGHFVLAQSALRQGHLSTAVRYAQKLKEDTVFQREMLPVGQAAWAVIQIAEAKTGRRNAVPLGAELLAADTAVRQLSIAEPAALPWLVRLMMNCGRRQLAAHGVRICQQLAAENPHFSSLQAAAAHAAGLHDEDLGKLRLAAESHVDPWAKASANEDIAFMLARGADDRTAPARDLRQALATYTQTGAWRDASRVESQLHHSTADAAVVGRHQRRREIPELTDTEYAVAHLVAQGFTNGQTAGRLFLSPHTIAFHLRKIFRKLGVESRVQLASAWNDLAVRQTGTREHNDERRHDGPAPAVLVAEASLRRGETAPLPWVAAAQRTAHR</sequence>
<dbReference type="PANTHER" id="PTHR43214">
    <property type="entry name" value="TWO-COMPONENT RESPONSE REGULATOR"/>
    <property type="match status" value="1"/>
</dbReference>
<dbReference type="Gene3D" id="1.10.10.10">
    <property type="entry name" value="Winged helix-like DNA-binding domain superfamily/Winged helix DNA-binding domain"/>
    <property type="match status" value="1"/>
</dbReference>
<dbReference type="InterPro" id="IPR011990">
    <property type="entry name" value="TPR-like_helical_dom_sf"/>
</dbReference>
<dbReference type="EMBL" id="CP049838">
    <property type="protein sequence ID" value="QJT05505.1"/>
    <property type="molecule type" value="Genomic_DNA"/>
</dbReference>
<keyword evidence="4" id="KW-1185">Reference proteome</keyword>
<feature type="domain" description="HTH luxR-type" evidence="2">
    <location>
        <begin position="357"/>
        <end position="422"/>
    </location>
</feature>
<dbReference type="AlphaFoldDB" id="A0A6M4X1F0"/>
<dbReference type="CDD" id="cd06170">
    <property type="entry name" value="LuxR_C_like"/>
    <property type="match status" value="1"/>
</dbReference>
<dbReference type="Proteomes" id="UP000502665">
    <property type="component" value="Chromosome"/>
</dbReference>
<dbReference type="Pfam" id="PF00196">
    <property type="entry name" value="GerE"/>
    <property type="match status" value="1"/>
</dbReference>
<dbReference type="PANTHER" id="PTHR43214:SF43">
    <property type="entry name" value="TWO-COMPONENT RESPONSE REGULATOR"/>
    <property type="match status" value="1"/>
</dbReference>
<name>A0A6M4X1F0_9ACTN</name>
<dbReference type="PRINTS" id="PR00038">
    <property type="entry name" value="HTHLUXR"/>
</dbReference>
<dbReference type="RefSeq" id="WP_171400825.1">
    <property type="nucleotide sequence ID" value="NZ_CP049838.1"/>
</dbReference>
<dbReference type="InterPro" id="IPR036388">
    <property type="entry name" value="WH-like_DNA-bd_sf"/>
</dbReference>
<gene>
    <name evidence="3" type="ORF">G9272_38625</name>
</gene>